<feature type="region of interest" description="Disordered" evidence="1">
    <location>
        <begin position="33"/>
        <end position="70"/>
    </location>
</feature>
<name>A0AAV4UUJ8_9ARAC</name>
<evidence type="ECO:0000313" key="2">
    <source>
        <dbReference type="EMBL" id="GIY61411.1"/>
    </source>
</evidence>
<organism evidence="2 3">
    <name type="scientific">Caerostris darwini</name>
    <dbReference type="NCBI Taxonomy" id="1538125"/>
    <lineage>
        <taxon>Eukaryota</taxon>
        <taxon>Metazoa</taxon>
        <taxon>Ecdysozoa</taxon>
        <taxon>Arthropoda</taxon>
        <taxon>Chelicerata</taxon>
        <taxon>Arachnida</taxon>
        <taxon>Araneae</taxon>
        <taxon>Araneomorphae</taxon>
        <taxon>Entelegynae</taxon>
        <taxon>Araneoidea</taxon>
        <taxon>Araneidae</taxon>
        <taxon>Caerostris</taxon>
    </lineage>
</organism>
<dbReference type="Proteomes" id="UP001054837">
    <property type="component" value="Unassembled WGS sequence"/>
</dbReference>
<proteinExistence type="predicted"/>
<protein>
    <submittedName>
        <fullName evidence="2">Uncharacterized protein</fullName>
    </submittedName>
</protein>
<gene>
    <name evidence="2" type="ORF">CDAR_541821</name>
</gene>
<accession>A0AAV4UUJ8</accession>
<dbReference type="EMBL" id="BPLQ01011939">
    <property type="protein sequence ID" value="GIY61411.1"/>
    <property type="molecule type" value="Genomic_DNA"/>
</dbReference>
<reference evidence="2 3" key="1">
    <citation type="submission" date="2021-06" db="EMBL/GenBank/DDBJ databases">
        <title>Caerostris darwini draft genome.</title>
        <authorList>
            <person name="Kono N."/>
            <person name="Arakawa K."/>
        </authorList>
    </citation>
    <scope>NUCLEOTIDE SEQUENCE [LARGE SCALE GENOMIC DNA]</scope>
</reference>
<comment type="caution">
    <text evidence="2">The sequence shown here is derived from an EMBL/GenBank/DDBJ whole genome shotgun (WGS) entry which is preliminary data.</text>
</comment>
<evidence type="ECO:0000256" key="1">
    <source>
        <dbReference type="SAM" id="MobiDB-lite"/>
    </source>
</evidence>
<evidence type="ECO:0000313" key="3">
    <source>
        <dbReference type="Proteomes" id="UP001054837"/>
    </source>
</evidence>
<sequence length="91" mass="10564">MCNRLRELMDVSFALRFAPKLTFAPHYEVFEISDNGHPSEQEGGHHCPSPEGQEIEEEEEQERSSSFSGQWRYWHRRSEHAGKNTPSSYAP</sequence>
<dbReference type="AlphaFoldDB" id="A0AAV4UUJ8"/>
<keyword evidence="3" id="KW-1185">Reference proteome</keyword>